<name>A0A0K1P711_9MOLU</name>
<sequence length="217" mass="25506">MSTISPSPKSLESRNFDNSITNQIIYLSVWICIDNFVFGLLNLIHLKYKNMPTWITNKSNFTRIVSLNVISFILYLGGLSSKEVPGFDTWYNIIKSILEHFVTPVIIIIFYFILKREIVTSKVYIKKYSWNNFILITLYILFALTRSILLIKYDPINALHPYPYKQMDPRIIGNFLFYTGIVSLILVCWLMGVFINYLSNLTIKNDFKISRRKNKFQ</sequence>
<proteinExistence type="predicted"/>
<reference evidence="2 3" key="1">
    <citation type="journal article" date="2015" name="Genome Announc.">
        <title>Complete Genome Sequence of Spiroplasma turonicum Strain Tab4cT, a Parasite of a Horse Fly, Haematopota sp. (Diptera: Tabanidae).</title>
        <authorList>
            <person name="Davis R.E."/>
            <person name="Shao J."/>
            <person name="Zhao Y."/>
            <person name="Gasparich G.E."/>
            <person name="Gaynor B.J."/>
            <person name="Donofrio N."/>
        </authorList>
    </citation>
    <scope>NUCLEOTIDE SEQUENCE [LARGE SCALE GENOMIC DNA]</scope>
    <source>
        <strain evidence="2 3">Tab4c</strain>
    </source>
</reference>
<feature type="transmembrane region" description="Helical" evidence="1">
    <location>
        <begin position="64"/>
        <end position="81"/>
    </location>
</feature>
<dbReference type="OrthoDB" id="388890at2"/>
<dbReference type="PATRIC" id="fig|216946.3.peg.884"/>
<protein>
    <recommendedName>
        <fullName evidence="4">Transmembrane protein</fullName>
    </recommendedName>
</protein>
<organism evidence="2 3">
    <name type="scientific">Spiroplasma turonicum</name>
    <dbReference type="NCBI Taxonomy" id="216946"/>
    <lineage>
        <taxon>Bacteria</taxon>
        <taxon>Bacillati</taxon>
        <taxon>Mycoplasmatota</taxon>
        <taxon>Mollicutes</taxon>
        <taxon>Entomoplasmatales</taxon>
        <taxon>Spiroplasmataceae</taxon>
        <taxon>Spiroplasma</taxon>
    </lineage>
</organism>
<keyword evidence="1" id="KW-1133">Transmembrane helix</keyword>
<dbReference type="EMBL" id="CP012328">
    <property type="protein sequence ID" value="AKU80101.1"/>
    <property type="molecule type" value="Genomic_DNA"/>
</dbReference>
<keyword evidence="1" id="KW-0812">Transmembrane</keyword>
<dbReference type="AlphaFoldDB" id="A0A0K1P711"/>
<evidence type="ECO:0000313" key="2">
    <source>
        <dbReference type="EMBL" id="AKU80101.1"/>
    </source>
</evidence>
<keyword evidence="1" id="KW-0472">Membrane</keyword>
<dbReference type="STRING" id="216946.STURO_v1c08500"/>
<keyword evidence="3" id="KW-1185">Reference proteome</keyword>
<feature type="transmembrane region" description="Helical" evidence="1">
    <location>
        <begin position="171"/>
        <end position="198"/>
    </location>
</feature>
<feature type="transmembrane region" description="Helical" evidence="1">
    <location>
        <begin position="133"/>
        <end position="151"/>
    </location>
</feature>
<evidence type="ECO:0000256" key="1">
    <source>
        <dbReference type="SAM" id="Phobius"/>
    </source>
</evidence>
<evidence type="ECO:0008006" key="4">
    <source>
        <dbReference type="Google" id="ProtNLM"/>
    </source>
</evidence>
<gene>
    <name evidence="2" type="ORF">STURON_00855</name>
</gene>
<feature type="transmembrane region" description="Helical" evidence="1">
    <location>
        <begin position="24"/>
        <end position="44"/>
    </location>
</feature>
<dbReference type="Proteomes" id="UP000067243">
    <property type="component" value="Chromosome"/>
</dbReference>
<dbReference type="RefSeq" id="WP_082236198.1">
    <property type="nucleotide sequence ID" value="NZ_CP012328.1"/>
</dbReference>
<dbReference type="KEGG" id="stur:STURON_00855"/>
<evidence type="ECO:0000313" key="3">
    <source>
        <dbReference type="Proteomes" id="UP000067243"/>
    </source>
</evidence>
<accession>A0A0K1P711</accession>
<feature type="transmembrane region" description="Helical" evidence="1">
    <location>
        <begin position="93"/>
        <end position="113"/>
    </location>
</feature>